<evidence type="ECO:0000313" key="2">
    <source>
        <dbReference type="Proteomes" id="UP000294513"/>
    </source>
</evidence>
<name>A0A4R5CIN8_9ACTN</name>
<reference evidence="1 2" key="1">
    <citation type="submission" date="2019-03" db="EMBL/GenBank/DDBJ databases">
        <title>Draft genome sequences of novel Actinobacteria.</title>
        <authorList>
            <person name="Sahin N."/>
            <person name="Ay H."/>
            <person name="Saygin H."/>
        </authorList>
    </citation>
    <scope>NUCLEOTIDE SEQUENCE [LARGE SCALE GENOMIC DNA]</scope>
    <source>
        <strain evidence="1 2">H3C3</strain>
    </source>
</reference>
<accession>A0A4R5CIN8</accession>
<protein>
    <submittedName>
        <fullName evidence="1">Uncharacterized protein</fullName>
    </submittedName>
</protein>
<keyword evidence="2" id="KW-1185">Reference proteome</keyword>
<dbReference type="Proteomes" id="UP000294513">
    <property type="component" value="Unassembled WGS sequence"/>
</dbReference>
<sequence length="107" mass="12407">MAYGIADFTYAGKAVTWIENEDTNPVLGRQYHCAELRLSFYLTPDGRYRGEVWHLPSGACEARLYDRNTLTEDGKETLISYEEYDRHVYGAKPFEDLAEGFKRVHSY</sequence>
<evidence type="ECO:0000313" key="1">
    <source>
        <dbReference type="EMBL" id="TDD97204.1"/>
    </source>
</evidence>
<gene>
    <name evidence="1" type="ORF">E1298_01845</name>
</gene>
<dbReference type="AlphaFoldDB" id="A0A4R5CIN8"/>
<dbReference type="RefSeq" id="WP_131888964.1">
    <property type="nucleotide sequence ID" value="NZ_SMKU01000003.1"/>
</dbReference>
<proteinExistence type="predicted"/>
<organism evidence="1 2">
    <name type="scientific">Actinomadura rubrisoli</name>
    <dbReference type="NCBI Taxonomy" id="2530368"/>
    <lineage>
        <taxon>Bacteria</taxon>
        <taxon>Bacillati</taxon>
        <taxon>Actinomycetota</taxon>
        <taxon>Actinomycetes</taxon>
        <taxon>Streptosporangiales</taxon>
        <taxon>Thermomonosporaceae</taxon>
        <taxon>Actinomadura</taxon>
    </lineage>
</organism>
<comment type="caution">
    <text evidence="1">The sequence shown here is derived from an EMBL/GenBank/DDBJ whole genome shotgun (WGS) entry which is preliminary data.</text>
</comment>
<dbReference type="EMBL" id="SMKU01000003">
    <property type="protein sequence ID" value="TDD97204.1"/>
    <property type="molecule type" value="Genomic_DNA"/>
</dbReference>